<gene>
    <name evidence="4" type="ORF">FC98_GL001431</name>
</gene>
<comment type="caution">
    <text evidence="4">The sequence shown here is derived from an EMBL/GenBank/DDBJ whole genome shotgun (WGS) entry which is preliminary data.</text>
</comment>
<feature type="chain" id="PRO_5006408634" description="DUF3862 domain-containing protein" evidence="3">
    <location>
        <begin position="27"/>
        <end position="195"/>
    </location>
</feature>
<evidence type="ECO:0000256" key="2">
    <source>
        <dbReference type="SAM" id="MobiDB-lite"/>
    </source>
</evidence>
<reference evidence="4 5" key="1">
    <citation type="journal article" date="2015" name="Genome Announc.">
        <title>Expanding the biotechnology potential of lactobacilli through comparative genomics of 213 strains and associated genera.</title>
        <authorList>
            <person name="Sun Z."/>
            <person name="Harris H.M."/>
            <person name="McCann A."/>
            <person name="Guo C."/>
            <person name="Argimon S."/>
            <person name="Zhang W."/>
            <person name="Yang X."/>
            <person name="Jeffery I.B."/>
            <person name="Cooney J.C."/>
            <person name="Kagawa T.F."/>
            <person name="Liu W."/>
            <person name="Song Y."/>
            <person name="Salvetti E."/>
            <person name="Wrobel A."/>
            <person name="Rasinkangas P."/>
            <person name="Parkhill J."/>
            <person name="Rea M.C."/>
            <person name="O'Sullivan O."/>
            <person name="Ritari J."/>
            <person name="Douillard F.P."/>
            <person name="Paul Ross R."/>
            <person name="Yang R."/>
            <person name="Briner A.E."/>
            <person name="Felis G.E."/>
            <person name="de Vos W.M."/>
            <person name="Barrangou R."/>
            <person name="Klaenhammer T.R."/>
            <person name="Caufield P.W."/>
            <person name="Cui Y."/>
            <person name="Zhang H."/>
            <person name="O'Toole P.W."/>
        </authorList>
    </citation>
    <scope>NUCLEOTIDE SEQUENCE [LARGE SCALE GENOMIC DNA]</scope>
    <source>
        <strain evidence="4 5">DSM 19906</strain>
    </source>
</reference>
<dbReference type="PROSITE" id="PS51257">
    <property type="entry name" value="PROKAR_LIPOPROTEIN"/>
    <property type="match status" value="1"/>
</dbReference>
<evidence type="ECO:0008006" key="6">
    <source>
        <dbReference type="Google" id="ProtNLM"/>
    </source>
</evidence>
<dbReference type="AlphaFoldDB" id="A0A0R1NSP4"/>
<evidence type="ECO:0000313" key="4">
    <source>
        <dbReference type="EMBL" id="KRL20490.1"/>
    </source>
</evidence>
<accession>A0A0R1NSP4</accession>
<dbReference type="EMBL" id="AZEB01000025">
    <property type="protein sequence ID" value="KRL20490.1"/>
    <property type="molecule type" value="Genomic_DNA"/>
</dbReference>
<dbReference type="Gene3D" id="3.30.1450.10">
    <property type="match status" value="2"/>
</dbReference>
<keyword evidence="1 3" id="KW-0732">Signal</keyword>
<organism evidence="4 5">
    <name type="scientific">Lentilactobacillus kisonensis DSM 19906 = JCM 15041</name>
    <dbReference type="NCBI Taxonomy" id="1423766"/>
    <lineage>
        <taxon>Bacteria</taxon>
        <taxon>Bacillati</taxon>
        <taxon>Bacillota</taxon>
        <taxon>Bacilli</taxon>
        <taxon>Lactobacillales</taxon>
        <taxon>Lactobacillaceae</taxon>
        <taxon>Lentilactobacillus</taxon>
    </lineage>
</organism>
<dbReference type="RefSeq" id="WP_008855678.1">
    <property type="nucleotide sequence ID" value="NZ_AZEB01000025.1"/>
</dbReference>
<keyword evidence="5" id="KW-1185">Reference proteome</keyword>
<dbReference type="PATRIC" id="fig|1423766.4.peg.1483"/>
<protein>
    <recommendedName>
        <fullName evidence="6">DUF3862 domain-containing protein</fullName>
    </recommendedName>
</protein>
<evidence type="ECO:0000313" key="5">
    <source>
        <dbReference type="Proteomes" id="UP000051439"/>
    </source>
</evidence>
<dbReference type="InterPro" id="IPR024418">
    <property type="entry name" value="DUF3862"/>
</dbReference>
<evidence type="ECO:0000256" key="3">
    <source>
        <dbReference type="SAM" id="SignalP"/>
    </source>
</evidence>
<dbReference type="InterPro" id="IPR037873">
    <property type="entry name" value="BamE-like"/>
</dbReference>
<evidence type="ECO:0000256" key="1">
    <source>
        <dbReference type="ARBA" id="ARBA00022729"/>
    </source>
</evidence>
<feature type="region of interest" description="Disordered" evidence="2">
    <location>
        <begin position="53"/>
        <end position="76"/>
    </location>
</feature>
<name>A0A0R1NSP4_9LACO</name>
<sequence length="195" mass="20907">MKKGFALTTLLLVVISLSACSQSKSAKTSTTSSDQAITRSDYNRIKLANIDSPKAGGASEQAVKRSFGSPASKNRVTINNGKRKTAIQYSWTKVTPSFKASAVTVEFLNGHAVGKGYLTIKNPRFTSSKSLKQIKNGTSYNQVIQKLGNPNAESKTGSGNLSATITRYITSKKGNTTTLMFTGNKLQSKNQTSVK</sequence>
<dbReference type="Pfam" id="PF12978">
    <property type="entry name" value="DUF3862"/>
    <property type="match status" value="1"/>
</dbReference>
<proteinExistence type="predicted"/>
<feature type="signal peptide" evidence="3">
    <location>
        <begin position="1"/>
        <end position="26"/>
    </location>
</feature>
<dbReference type="Proteomes" id="UP000051439">
    <property type="component" value="Unassembled WGS sequence"/>
</dbReference>